<feature type="domain" description="PAC" evidence="13">
    <location>
        <begin position="408"/>
        <end position="460"/>
    </location>
</feature>
<feature type="domain" description="Histidine kinase" evidence="11">
    <location>
        <begin position="756"/>
        <end position="975"/>
    </location>
</feature>
<dbReference type="InterPro" id="IPR006189">
    <property type="entry name" value="CHASE_dom"/>
</dbReference>
<feature type="domain" description="PAS" evidence="12">
    <location>
        <begin position="344"/>
        <end position="417"/>
    </location>
</feature>
<dbReference type="PANTHER" id="PTHR43047:SF72">
    <property type="entry name" value="OSMOSENSING HISTIDINE PROTEIN KINASE SLN1"/>
    <property type="match status" value="1"/>
</dbReference>
<keyword evidence="10" id="KW-0175">Coiled coil</keyword>
<evidence type="ECO:0000259" key="12">
    <source>
        <dbReference type="PROSITE" id="PS50112"/>
    </source>
</evidence>
<evidence type="ECO:0000256" key="3">
    <source>
        <dbReference type="ARBA" id="ARBA00012438"/>
    </source>
</evidence>
<dbReference type="SMART" id="SM00091">
    <property type="entry name" value="PAS"/>
    <property type="match status" value="3"/>
</dbReference>
<dbReference type="InterPro" id="IPR000700">
    <property type="entry name" value="PAS-assoc_C"/>
</dbReference>
<feature type="coiled-coil region" evidence="10">
    <location>
        <begin position="591"/>
        <end position="618"/>
    </location>
</feature>
<dbReference type="Pfam" id="PF00989">
    <property type="entry name" value="PAS"/>
    <property type="match status" value="1"/>
</dbReference>
<dbReference type="InterPro" id="IPR003661">
    <property type="entry name" value="HisK_dim/P_dom"/>
</dbReference>
<gene>
    <name evidence="15" type="ORF">M0G41_15355</name>
</gene>
<keyword evidence="6" id="KW-0812">Transmembrane</keyword>
<dbReference type="Pfam" id="PF00512">
    <property type="entry name" value="HisKA"/>
    <property type="match status" value="1"/>
</dbReference>
<dbReference type="InterPro" id="IPR035965">
    <property type="entry name" value="PAS-like_dom_sf"/>
</dbReference>
<dbReference type="CDD" id="cd00130">
    <property type="entry name" value="PAS"/>
    <property type="match status" value="2"/>
</dbReference>
<dbReference type="PROSITE" id="PS50113">
    <property type="entry name" value="PAC"/>
    <property type="match status" value="2"/>
</dbReference>
<dbReference type="PROSITE" id="PS50839">
    <property type="entry name" value="CHASE"/>
    <property type="match status" value="1"/>
</dbReference>
<evidence type="ECO:0000256" key="8">
    <source>
        <dbReference type="ARBA" id="ARBA00022989"/>
    </source>
</evidence>
<dbReference type="SMART" id="SM00086">
    <property type="entry name" value="PAC"/>
    <property type="match status" value="3"/>
</dbReference>
<dbReference type="InterPro" id="IPR036890">
    <property type="entry name" value="HATPase_C_sf"/>
</dbReference>
<evidence type="ECO:0000313" key="16">
    <source>
        <dbReference type="Proteomes" id="UP001431449"/>
    </source>
</evidence>
<dbReference type="Gene3D" id="3.30.565.10">
    <property type="entry name" value="Histidine kinase-like ATPase, C-terminal domain"/>
    <property type="match status" value="1"/>
</dbReference>
<evidence type="ECO:0000256" key="9">
    <source>
        <dbReference type="ARBA" id="ARBA00023136"/>
    </source>
</evidence>
<comment type="catalytic activity">
    <reaction evidence="1">
        <text>ATP + protein L-histidine = ADP + protein N-phospho-L-histidine.</text>
        <dbReference type="EC" id="2.7.13.3"/>
    </reaction>
</comment>
<dbReference type="CDD" id="cd00082">
    <property type="entry name" value="HisKA"/>
    <property type="match status" value="1"/>
</dbReference>
<dbReference type="RefSeq" id="WP_248210791.1">
    <property type="nucleotide sequence ID" value="NZ_JALNMH010000013.1"/>
</dbReference>
<dbReference type="Gene3D" id="3.30.450.20">
    <property type="entry name" value="PAS domain"/>
    <property type="match status" value="3"/>
</dbReference>
<dbReference type="InterPro" id="IPR042240">
    <property type="entry name" value="CHASE_sf"/>
</dbReference>
<dbReference type="InterPro" id="IPR000014">
    <property type="entry name" value="PAS"/>
</dbReference>
<dbReference type="EMBL" id="JALNMH010000013">
    <property type="protein sequence ID" value="MCK7595046.1"/>
    <property type="molecule type" value="Genomic_DNA"/>
</dbReference>
<comment type="subcellular location">
    <subcellularLocation>
        <location evidence="2">Membrane</location>
    </subcellularLocation>
</comment>
<dbReference type="InterPro" id="IPR003594">
    <property type="entry name" value="HATPase_dom"/>
</dbReference>
<dbReference type="InterPro" id="IPR004358">
    <property type="entry name" value="Sig_transdc_His_kin-like_C"/>
</dbReference>
<evidence type="ECO:0000313" key="15">
    <source>
        <dbReference type="EMBL" id="MCK7595046.1"/>
    </source>
</evidence>
<dbReference type="NCBIfam" id="TIGR00229">
    <property type="entry name" value="sensory_box"/>
    <property type="match status" value="2"/>
</dbReference>
<dbReference type="PANTHER" id="PTHR43047">
    <property type="entry name" value="TWO-COMPONENT HISTIDINE PROTEIN KINASE"/>
    <property type="match status" value="1"/>
</dbReference>
<dbReference type="SMART" id="SM00387">
    <property type="entry name" value="HATPase_c"/>
    <property type="match status" value="1"/>
</dbReference>
<evidence type="ECO:0000256" key="1">
    <source>
        <dbReference type="ARBA" id="ARBA00000085"/>
    </source>
</evidence>
<dbReference type="SUPFAM" id="SSF47384">
    <property type="entry name" value="Homodimeric domain of signal transducing histidine kinase"/>
    <property type="match status" value="1"/>
</dbReference>
<dbReference type="PROSITE" id="PS50109">
    <property type="entry name" value="HIS_KIN"/>
    <property type="match status" value="1"/>
</dbReference>
<dbReference type="InterPro" id="IPR013767">
    <property type="entry name" value="PAS_fold"/>
</dbReference>
<comment type="caution">
    <text evidence="15">The sequence shown here is derived from an EMBL/GenBank/DDBJ whole genome shotgun (WGS) entry which is preliminary data.</text>
</comment>
<feature type="domain" description="PAS" evidence="12">
    <location>
        <begin position="611"/>
        <end position="664"/>
    </location>
</feature>
<dbReference type="SUPFAM" id="SSF55785">
    <property type="entry name" value="PYP-like sensor domain (PAS domain)"/>
    <property type="match status" value="3"/>
</dbReference>
<dbReference type="Gene3D" id="3.30.450.350">
    <property type="entry name" value="CHASE domain"/>
    <property type="match status" value="1"/>
</dbReference>
<keyword evidence="4" id="KW-0597">Phosphoprotein</keyword>
<evidence type="ECO:0000256" key="2">
    <source>
        <dbReference type="ARBA" id="ARBA00004370"/>
    </source>
</evidence>
<dbReference type="InterPro" id="IPR001610">
    <property type="entry name" value="PAC"/>
</dbReference>
<sequence>MSRGDARRAFRRPAPWLLLVGVIASLVGMDRQRESNSRRLTQSLEEASARVAEEVERRLRLYQYGLRGARGAVISVGEGELDHAAFLRYAATRDVDDEFRGARGFGFIRRVPPAGLESFLARVREQRPDFAVRELAPHAGDHYVIEYIEPVSRNQQAVGLDIGSEANRRQAAERAMREGEPIVTAPITLVQASGQVAQGLLVLMPVYRSAGTPDSVAAREREAFGWSYTPLVMSEVLAGIGRWAPNTHIVVMDEAHASASGERVPLYQSSDSLEPGSASSSVSAVIYGRAWSVRTYALPGFEAPLNLVSPTHTLVAGLLLSLLLASLAEAARQARARRRELALQQQRLGDIVAHASDAMFGESEDGRIMFWNPASERLFGLQTSEALGQRLQDIARVIQGPSHEETGDASERTLELHDGRRLEVSFSRSAIVDTHGRTVGHSCVIHDISQRRESERRLRNFNTRLEALVGERTRELESIRRELQLVLDAVPSLIASWDRALCCRVANRSSRDWFASPAEPVAGQTMEQLWGRSFTEGLRPHVAEALAGRESEFERDLPEPGNGGVRKTHWRLLPERDGELITGFLAVATDVTEVTRHRDALERERSRLAETARTLKSVLRAASEVSIIATDIDGLVILFNAGAERMLGYRPEAVVGRRRLVELIDSGELQSRARALANEQDPSPTPMRALVSQAERDGAETREWHYLTASGRALEVSQTVTAMRDEDGRITGYLGVARDITASRRAEQAKNEFIATVSHELRTPLTVISGSLKLVNSGKLGVLPEQAAQALRAAEGNSERLGLLINDLLDAEKLAAGMLVFRPDRVDMGEAVKAAVESTRSYLSDRRVQIDVTPPEIPPAVRVDPLRLAQVLVNLLSNAIKFTPPGDRVEVELLCRGGEALICIRDRGPGIPEDFRHQIFERFAQADSSDRRRPGGTGLGLAISRGLVEGMGGRIWFEDAEGGGTRFWVAFPVLDETIEE</sequence>
<dbReference type="Proteomes" id="UP001431449">
    <property type="component" value="Unassembled WGS sequence"/>
</dbReference>
<dbReference type="Pfam" id="PF08448">
    <property type="entry name" value="PAS_4"/>
    <property type="match status" value="1"/>
</dbReference>
<feature type="domain" description="CHASE" evidence="14">
    <location>
        <begin position="77"/>
        <end position="225"/>
    </location>
</feature>
<feature type="domain" description="PAC" evidence="13">
    <location>
        <begin position="700"/>
        <end position="752"/>
    </location>
</feature>
<protein>
    <recommendedName>
        <fullName evidence="3">histidine kinase</fullName>
        <ecNumber evidence="3">2.7.13.3</ecNumber>
    </recommendedName>
</protein>
<evidence type="ECO:0000256" key="10">
    <source>
        <dbReference type="SAM" id="Coils"/>
    </source>
</evidence>
<dbReference type="PROSITE" id="PS50112">
    <property type="entry name" value="PAS"/>
    <property type="match status" value="2"/>
</dbReference>
<keyword evidence="7" id="KW-0418">Kinase</keyword>
<dbReference type="EC" id="2.7.13.3" evidence="3"/>
<keyword evidence="5" id="KW-0808">Transferase</keyword>
<evidence type="ECO:0000256" key="6">
    <source>
        <dbReference type="ARBA" id="ARBA00022692"/>
    </source>
</evidence>
<evidence type="ECO:0000259" key="14">
    <source>
        <dbReference type="PROSITE" id="PS50839"/>
    </source>
</evidence>
<dbReference type="InterPro" id="IPR005467">
    <property type="entry name" value="His_kinase_dom"/>
</dbReference>
<dbReference type="Pfam" id="PF03924">
    <property type="entry name" value="CHASE"/>
    <property type="match status" value="1"/>
</dbReference>
<organism evidence="15 16">
    <name type="scientific">Pseudomarimonas salicorniae</name>
    <dbReference type="NCBI Taxonomy" id="2933270"/>
    <lineage>
        <taxon>Bacteria</taxon>
        <taxon>Pseudomonadati</taxon>
        <taxon>Pseudomonadota</taxon>
        <taxon>Gammaproteobacteria</taxon>
        <taxon>Lysobacterales</taxon>
        <taxon>Lysobacteraceae</taxon>
        <taxon>Pseudomarimonas</taxon>
    </lineage>
</organism>
<reference evidence="15" key="1">
    <citation type="submission" date="2022-04" db="EMBL/GenBank/DDBJ databases">
        <title>Lysobacter sp. CAU 1642 isolated from sea sand.</title>
        <authorList>
            <person name="Kim W."/>
        </authorList>
    </citation>
    <scope>NUCLEOTIDE SEQUENCE</scope>
    <source>
        <strain evidence="15">CAU 1642</strain>
    </source>
</reference>
<dbReference type="SMART" id="SM00388">
    <property type="entry name" value="HisKA"/>
    <property type="match status" value="1"/>
</dbReference>
<dbReference type="Pfam" id="PF13426">
    <property type="entry name" value="PAS_9"/>
    <property type="match status" value="1"/>
</dbReference>
<dbReference type="Pfam" id="PF02518">
    <property type="entry name" value="HATPase_c"/>
    <property type="match status" value="1"/>
</dbReference>
<evidence type="ECO:0000259" key="11">
    <source>
        <dbReference type="PROSITE" id="PS50109"/>
    </source>
</evidence>
<dbReference type="Gene3D" id="1.10.287.130">
    <property type="match status" value="1"/>
</dbReference>
<accession>A0ABT0GKH7</accession>
<proteinExistence type="predicted"/>
<evidence type="ECO:0000256" key="5">
    <source>
        <dbReference type="ARBA" id="ARBA00022679"/>
    </source>
</evidence>
<dbReference type="InterPro" id="IPR013656">
    <property type="entry name" value="PAS_4"/>
</dbReference>
<dbReference type="InterPro" id="IPR036097">
    <property type="entry name" value="HisK_dim/P_sf"/>
</dbReference>
<name>A0ABT0GKH7_9GAMM</name>
<keyword evidence="9" id="KW-0472">Membrane</keyword>
<evidence type="ECO:0000256" key="7">
    <source>
        <dbReference type="ARBA" id="ARBA00022777"/>
    </source>
</evidence>
<dbReference type="SUPFAM" id="SSF55874">
    <property type="entry name" value="ATPase domain of HSP90 chaperone/DNA topoisomerase II/histidine kinase"/>
    <property type="match status" value="1"/>
</dbReference>
<evidence type="ECO:0000256" key="4">
    <source>
        <dbReference type="ARBA" id="ARBA00022553"/>
    </source>
</evidence>
<dbReference type="CDD" id="cd16922">
    <property type="entry name" value="HATPase_EvgS-ArcB-TorS-like"/>
    <property type="match status" value="1"/>
</dbReference>
<dbReference type="PRINTS" id="PR00344">
    <property type="entry name" value="BCTRLSENSOR"/>
</dbReference>
<dbReference type="SMART" id="SM01079">
    <property type="entry name" value="CHASE"/>
    <property type="match status" value="1"/>
</dbReference>
<evidence type="ECO:0000259" key="13">
    <source>
        <dbReference type="PROSITE" id="PS50113"/>
    </source>
</evidence>
<keyword evidence="8" id="KW-1133">Transmembrane helix</keyword>
<keyword evidence="16" id="KW-1185">Reference proteome</keyword>